<dbReference type="PANTHER" id="PTHR43556:SF2">
    <property type="entry name" value="PEPTIDE CHAIN RELEASE FACTOR RF3"/>
    <property type="match status" value="1"/>
</dbReference>
<dbReference type="InterPro" id="IPR032090">
    <property type="entry name" value="RF3_C"/>
</dbReference>
<dbReference type="OrthoDB" id="9802948at2"/>
<protein>
    <recommendedName>
        <fullName evidence="8 9">Peptide chain release factor 3</fullName>
        <shortName evidence="8">RF-3</shortName>
    </recommendedName>
</protein>
<evidence type="ECO:0000256" key="6">
    <source>
        <dbReference type="ARBA" id="ARBA00023134"/>
    </source>
</evidence>
<evidence type="ECO:0000259" key="10">
    <source>
        <dbReference type="PROSITE" id="PS51722"/>
    </source>
</evidence>
<evidence type="ECO:0000256" key="4">
    <source>
        <dbReference type="ARBA" id="ARBA00022741"/>
    </source>
</evidence>
<comment type="caution">
    <text evidence="11">The sequence shown here is derived from an EMBL/GenBank/DDBJ whole genome shotgun (WGS) entry which is preliminary data.</text>
</comment>
<organism evidence="11 12">
    <name type="scientific">Aliiruegeria haliotis</name>
    <dbReference type="NCBI Taxonomy" id="1280846"/>
    <lineage>
        <taxon>Bacteria</taxon>
        <taxon>Pseudomonadati</taxon>
        <taxon>Pseudomonadota</taxon>
        <taxon>Alphaproteobacteria</taxon>
        <taxon>Rhodobacterales</taxon>
        <taxon>Roseobacteraceae</taxon>
        <taxon>Aliiruegeria</taxon>
    </lineage>
</organism>
<dbReference type="GO" id="GO:0016149">
    <property type="term" value="F:translation release factor activity, codon specific"/>
    <property type="evidence" value="ECO:0007669"/>
    <property type="project" value="UniProtKB-UniRule"/>
</dbReference>
<dbReference type="HAMAP" id="MF_00072">
    <property type="entry name" value="Rel_fac_3"/>
    <property type="match status" value="1"/>
</dbReference>
<comment type="similarity">
    <text evidence="2 8">Belongs to the TRAFAC class translation factor GTPase superfamily. Classic translation factor GTPase family. PrfC subfamily.</text>
</comment>
<dbReference type="InterPro" id="IPR038467">
    <property type="entry name" value="RF3_dom_3_sf"/>
</dbReference>
<dbReference type="Gene3D" id="2.40.30.10">
    <property type="entry name" value="Translation factors"/>
    <property type="match status" value="1"/>
</dbReference>
<dbReference type="SUPFAM" id="SSF50447">
    <property type="entry name" value="Translation proteins"/>
    <property type="match status" value="1"/>
</dbReference>
<evidence type="ECO:0000256" key="3">
    <source>
        <dbReference type="ARBA" id="ARBA00022490"/>
    </source>
</evidence>
<evidence type="ECO:0000313" key="12">
    <source>
        <dbReference type="Proteomes" id="UP000239480"/>
    </source>
</evidence>
<dbReference type="InterPro" id="IPR004548">
    <property type="entry name" value="PrfC"/>
</dbReference>
<dbReference type="InterPro" id="IPR005225">
    <property type="entry name" value="Small_GTP-bd"/>
</dbReference>
<evidence type="ECO:0000256" key="8">
    <source>
        <dbReference type="HAMAP-Rule" id="MF_00072"/>
    </source>
</evidence>
<comment type="function">
    <text evidence="7 8">Increases the formation of ribosomal termination complexes and stimulates activities of RF-1 and RF-2. It binds guanine nucleotides and has strong preference for UGA stop codons. It may interact directly with the ribosome. The stimulation of RF-1 and RF-2 is significantly reduced by GTP and GDP, but not by GMP.</text>
</comment>
<evidence type="ECO:0000256" key="2">
    <source>
        <dbReference type="ARBA" id="ARBA00009978"/>
    </source>
</evidence>
<keyword evidence="3 8" id="KW-0963">Cytoplasm</keyword>
<dbReference type="Gene3D" id="3.30.70.3280">
    <property type="entry name" value="Peptide chain release factor 3, domain III"/>
    <property type="match status" value="1"/>
</dbReference>
<evidence type="ECO:0000256" key="9">
    <source>
        <dbReference type="NCBIfam" id="TIGR00503"/>
    </source>
</evidence>
<dbReference type="FunFam" id="3.30.70.3280:FF:000001">
    <property type="entry name" value="Peptide chain release factor 3"/>
    <property type="match status" value="1"/>
</dbReference>
<accession>A0A2T0RVR1</accession>
<dbReference type="InterPro" id="IPR027417">
    <property type="entry name" value="P-loop_NTPase"/>
</dbReference>
<dbReference type="Pfam" id="PF00009">
    <property type="entry name" value="GTP_EFTU"/>
    <property type="match status" value="1"/>
</dbReference>
<dbReference type="Proteomes" id="UP000239480">
    <property type="component" value="Unassembled WGS sequence"/>
</dbReference>
<dbReference type="CDD" id="cd16259">
    <property type="entry name" value="RF3_III"/>
    <property type="match status" value="1"/>
</dbReference>
<feature type="domain" description="Tr-type G" evidence="10">
    <location>
        <begin position="16"/>
        <end position="285"/>
    </location>
</feature>
<dbReference type="Pfam" id="PF16658">
    <property type="entry name" value="RF3_C"/>
    <property type="match status" value="1"/>
</dbReference>
<dbReference type="InterPro" id="IPR000795">
    <property type="entry name" value="T_Tr_GTP-bd_dom"/>
</dbReference>
<dbReference type="InterPro" id="IPR009000">
    <property type="entry name" value="Transl_B-barrel_sf"/>
</dbReference>
<dbReference type="AlphaFoldDB" id="A0A2T0RVR1"/>
<dbReference type="FunFam" id="2.40.30.10:FF:000040">
    <property type="entry name" value="Peptide chain release factor 3"/>
    <property type="match status" value="1"/>
</dbReference>
<dbReference type="Gene3D" id="3.40.50.300">
    <property type="entry name" value="P-loop containing nucleotide triphosphate hydrolases"/>
    <property type="match status" value="1"/>
</dbReference>
<dbReference type="GO" id="GO:0005829">
    <property type="term" value="C:cytosol"/>
    <property type="evidence" value="ECO:0007669"/>
    <property type="project" value="TreeGrafter"/>
</dbReference>
<dbReference type="RefSeq" id="WP_106204500.1">
    <property type="nucleotide sequence ID" value="NZ_PVTD01000002.1"/>
</dbReference>
<evidence type="ECO:0000313" key="11">
    <source>
        <dbReference type="EMBL" id="PRY25254.1"/>
    </source>
</evidence>
<evidence type="ECO:0000256" key="5">
    <source>
        <dbReference type="ARBA" id="ARBA00022917"/>
    </source>
</evidence>
<proteinExistence type="inferred from homology"/>
<dbReference type="NCBIfam" id="TIGR00231">
    <property type="entry name" value="small_GTP"/>
    <property type="match status" value="1"/>
</dbReference>
<dbReference type="PANTHER" id="PTHR43556">
    <property type="entry name" value="PEPTIDE CHAIN RELEASE FACTOR RF3"/>
    <property type="match status" value="1"/>
</dbReference>
<dbReference type="GO" id="GO:0016150">
    <property type="term" value="F:translation release factor activity, codon nonspecific"/>
    <property type="evidence" value="ECO:0007669"/>
    <property type="project" value="TreeGrafter"/>
</dbReference>
<keyword evidence="6 8" id="KW-0342">GTP-binding</keyword>
<dbReference type="FunFam" id="3.40.50.300:FF:000902">
    <property type="entry name" value="Peptide chain release factor 3"/>
    <property type="match status" value="1"/>
</dbReference>
<name>A0A2T0RVR1_9RHOB</name>
<dbReference type="GO" id="GO:0005525">
    <property type="term" value="F:GTP binding"/>
    <property type="evidence" value="ECO:0007669"/>
    <property type="project" value="UniProtKB-UniRule"/>
</dbReference>
<dbReference type="EMBL" id="PVTD01000002">
    <property type="protein sequence ID" value="PRY25254.1"/>
    <property type="molecule type" value="Genomic_DNA"/>
</dbReference>
<dbReference type="PROSITE" id="PS51722">
    <property type="entry name" value="G_TR_2"/>
    <property type="match status" value="1"/>
</dbReference>
<gene>
    <name evidence="8" type="primary">prfC</name>
    <name evidence="11" type="ORF">CLV78_102431</name>
</gene>
<dbReference type="NCBIfam" id="NF001964">
    <property type="entry name" value="PRK00741.1"/>
    <property type="match status" value="1"/>
</dbReference>
<dbReference type="InterPro" id="IPR031157">
    <property type="entry name" value="G_TR_CS"/>
</dbReference>
<comment type="subcellular location">
    <subcellularLocation>
        <location evidence="1 8">Cytoplasm</location>
    </subcellularLocation>
</comment>
<sequence length="535" mass="59469">MLDTATNRPDLPPEIARRRTFAIISHPDAGKTTLTEKFLLYGGAIQMAGQVRAKGEARRTRSDFMQMEKDRGISVSASAMSFDFGTFRFNLVDTPGHSDFSEDTYRTLTAVDAAVMVIDGAKGVESQTQKLFEVCRLRDLPIMTFCNKMDRESRDTFEIIDEIQENLAIDVTPASWPIGRGSEFVGCYDILRDRLELMDRADRNKVAESIAIEGLDDPKLAEHVPEHLLETFLEELEMARELLPSLDPQSVLEGHMTPIWFGSAINSFGVKELMDGIGAYGPEPQVQKASPREIAPEEKKVSGFVFKVQANMDPKHRDRVAFVRMASGHFKRGMKLTHVRTKKPMAVSNPVLFLASDRELAEEAWAGDIIGIPNHGQLRIGDTLTEGEALKVTGIPSFAPELLQACRAGDPLKAKHLDKALMQFAEEGAAKVFKPSIGSGFIVGVVGALQFEVLASRIELEYGLPVRFEPSQFTSARWVTGPKEKVDAFANANKGHMAEDNDGDLVYLTRLQWDIDRVERDHPELTLSATKEMMV</sequence>
<feature type="binding site" evidence="8">
    <location>
        <begin position="25"/>
        <end position="32"/>
    </location>
    <ligand>
        <name>GTP</name>
        <dbReference type="ChEBI" id="CHEBI:37565"/>
    </ligand>
</feature>
<dbReference type="GO" id="GO:0003924">
    <property type="term" value="F:GTPase activity"/>
    <property type="evidence" value="ECO:0007669"/>
    <property type="project" value="InterPro"/>
</dbReference>
<dbReference type="Pfam" id="PF22042">
    <property type="entry name" value="EF-G_D2"/>
    <property type="match status" value="1"/>
</dbReference>
<dbReference type="GO" id="GO:0097216">
    <property type="term" value="F:guanosine tetraphosphate binding"/>
    <property type="evidence" value="ECO:0007669"/>
    <property type="project" value="UniProtKB-ARBA"/>
</dbReference>
<keyword evidence="4 8" id="KW-0547">Nucleotide-binding</keyword>
<dbReference type="PROSITE" id="PS00301">
    <property type="entry name" value="G_TR_1"/>
    <property type="match status" value="1"/>
</dbReference>
<feature type="binding site" evidence="8">
    <location>
        <begin position="147"/>
        <end position="150"/>
    </location>
    <ligand>
        <name>GTP</name>
        <dbReference type="ChEBI" id="CHEBI:37565"/>
    </ligand>
</feature>
<feature type="binding site" evidence="8">
    <location>
        <begin position="93"/>
        <end position="97"/>
    </location>
    <ligand>
        <name>GTP</name>
        <dbReference type="ChEBI" id="CHEBI:37565"/>
    </ligand>
</feature>
<dbReference type="InterPro" id="IPR053905">
    <property type="entry name" value="EF-G-like_DII"/>
</dbReference>
<reference evidence="11 12" key="1">
    <citation type="submission" date="2018-03" db="EMBL/GenBank/DDBJ databases">
        <title>Genomic Encyclopedia of Archaeal and Bacterial Type Strains, Phase II (KMG-II): from individual species to whole genera.</title>
        <authorList>
            <person name="Goeker M."/>
        </authorList>
    </citation>
    <scope>NUCLEOTIDE SEQUENCE [LARGE SCALE GENOMIC DNA]</scope>
    <source>
        <strain evidence="11 12">DSM 29328</strain>
    </source>
</reference>
<evidence type="ECO:0000256" key="7">
    <source>
        <dbReference type="ARBA" id="ARBA00025017"/>
    </source>
</evidence>
<dbReference type="SUPFAM" id="SSF52540">
    <property type="entry name" value="P-loop containing nucleoside triphosphate hydrolases"/>
    <property type="match status" value="1"/>
</dbReference>
<dbReference type="SUPFAM" id="SSF54980">
    <property type="entry name" value="EF-G C-terminal domain-like"/>
    <property type="match status" value="1"/>
</dbReference>
<dbReference type="PRINTS" id="PR00315">
    <property type="entry name" value="ELONGATNFCT"/>
</dbReference>
<dbReference type="InterPro" id="IPR035647">
    <property type="entry name" value="EFG_III/V"/>
</dbReference>
<keyword evidence="5 8" id="KW-0648">Protein biosynthesis</keyword>
<keyword evidence="12" id="KW-1185">Reference proteome</keyword>
<evidence type="ECO:0000256" key="1">
    <source>
        <dbReference type="ARBA" id="ARBA00004496"/>
    </source>
</evidence>
<dbReference type="NCBIfam" id="TIGR00503">
    <property type="entry name" value="prfC"/>
    <property type="match status" value="1"/>
</dbReference>
<dbReference type="GO" id="GO:0006449">
    <property type="term" value="P:regulation of translational termination"/>
    <property type="evidence" value="ECO:0007669"/>
    <property type="project" value="UniProtKB-UniRule"/>
</dbReference>